<protein>
    <submittedName>
        <fullName evidence="1">Uncharacterized protein</fullName>
    </submittedName>
</protein>
<name>M6CYB6_9LEPT</name>
<dbReference type="RefSeq" id="WP_020773305.1">
    <property type="nucleotide sequence ID" value="NZ_ANIK01000035.1"/>
</dbReference>
<dbReference type="OrthoDB" id="1442130at2"/>
<reference evidence="1 2" key="1">
    <citation type="submission" date="2013-01" db="EMBL/GenBank/DDBJ databases">
        <authorList>
            <person name="Harkins D.M."/>
            <person name="Durkin A.S."/>
            <person name="Brinkac L.M."/>
            <person name="Haft D.H."/>
            <person name="Selengut J.D."/>
            <person name="Sanka R."/>
            <person name="DePew J."/>
            <person name="Purushe J."/>
            <person name="Galloway R.L."/>
            <person name="Vinetz J.M."/>
            <person name="Sutton G.G."/>
            <person name="Nierman W.C."/>
            <person name="Fouts D.E."/>
        </authorList>
    </citation>
    <scope>NUCLEOTIDE SEQUENCE [LARGE SCALE GENOMIC DNA]</scope>
    <source>
        <strain evidence="1 2">79601</strain>
    </source>
</reference>
<proteinExistence type="predicted"/>
<gene>
    <name evidence="1" type="ORF">LEP1GSC194_3574</name>
</gene>
<organism evidence="1 2">
    <name type="scientific">Leptospira alstonii serovar Sichuan str. 79601</name>
    <dbReference type="NCBI Taxonomy" id="1218565"/>
    <lineage>
        <taxon>Bacteria</taxon>
        <taxon>Pseudomonadati</taxon>
        <taxon>Spirochaetota</taxon>
        <taxon>Spirochaetia</taxon>
        <taxon>Leptospirales</taxon>
        <taxon>Leptospiraceae</taxon>
        <taxon>Leptospira</taxon>
    </lineage>
</organism>
<dbReference type="AlphaFoldDB" id="M6CYB6"/>
<dbReference type="Proteomes" id="UP000011988">
    <property type="component" value="Unassembled WGS sequence"/>
</dbReference>
<comment type="caution">
    <text evidence="1">The sequence shown here is derived from an EMBL/GenBank/DDBJ whole genome shotgun (WGS) entry which is preliminary data.</text>
</comment>
<evidence type="ECO:0000313" key="1">
    <source>
        <dbReference type="EMBL" id="EMJ95471.1"/>
    </source>
</evidence>
<dbReference type="EMBL" id="ANIK01000035">
    <property type="protein sequence ID" value="EMJ95471.1"/>
    <property type="molecule type" value="Genomic_DNA"/>
</dbReference>
<accession>M6CYB6</accession>
<sequence length="260" mass="30999">MVDIDAKNFFNLYMIILDDSKTYPKNIIDQLNQRKVIDLLMNNLWIENIKRDRCIVDIFEDVEKYCNNNGIVGFHCTKEIHTKPYHKTGLRILNMRQHHSEFIQYLKDELRISKEDIVYFKEKLDYFRENNSEGREGTLWFCLNRNFVGEDSEDFLKYYGGEAVYFWFKEDRKITKLCKSIGKPVVIEALIEVSELTIFQEYGFGKTLVSNYAHSINKKFHTSDLEGFVKSDIPSKNIIQVHPKKSFFKKYHQVRNDFNQ</sequence>
<dbReference type="PATRIC" id="fig|1218565.3.peg.1922"/>
<evidence type="ECO:0000313" key="2">
    <source>
        <dbReference type="Proteomes" id="UP000011988"/>
    </source>
</evidence>